<keyword evidence="1" id="KW-0812">Transmembrane</keyword>
<keyword evidence="1" id="KW-0472">Membrane</keyword>
<dbReference type="AlphaFoldDB" id="A0AA87LTK7"/>
<feature type="transmembrane region" description="Helical" evidence="1">
    <location>
        <begin position="420"/>
        <end position="439"/>
    </location>
</feature>
<feature type="signal peptide" evidence="2">
    <location>
        <begin position="1"/>
        <end position="28"/>
    </location>
</feature>
<evidence type="ECO:0000256" key="2">
    <source>
        <dbReference type="SAM" id="SignalP"/>
    </source>
</evidence>
<organism evidence="3 4">
    <name type="scientific">Planococcus antarcticus DSM 14505</name>
    <dbReference type="NCBI Taxonomy" id="1185653"/>
    <lineage>
        <taxon>Bacteria</taxon>
        <taxon>Bacillati</taxon>
        <taxon>Bacillota</taxon>
        <taxon>Bacilli</taxon>
        <taxon>Bacillales</taxon>
        <taxon>Caryophanaceae</taxon>
        <taxon>Planococcus</taxon>
    </lineage>
</organism>
<reference evidence="3 4" key="1">
    <citation type="journal article" date="2012" name="J. Bacteriol.">
        <title>Genome Sequence of the Antarctic Psychrophile Bacterium Planococcus antarcticus DSM 14505.</title>
        <authorList>
            <person name="Margolles A."/>
            <person name="Gueimonde M."/>
            <person name="Sanchez B."/>
        </authorList>
    </citation>
    <scope>NUCLEOTIDE SEQUENCE [LARGE SCALE GENOMIC DNA]</scope>
    <source>
        <strain evidence="3 4">DSM 14505</strain>
    </source>
</reference>
<dbReference type="RefSeq" id="WP_006828380.1">
    <property type="nucleotide sequence ID" value="NZ_AJYB01000008.1"/>
</dbReference>
<evidence type="ECO:0000256" key="1">
    <source>
        <dbReference type="SAM" id="Phobius"/>
    </source>
</evidence>
<evidence type="ECO:0008006" key="5">
    <source>
        <dbReference type="Google" id="ProtNLM"/>
    </source>
</evidence>
<dbReference type="Proteomes" id="UP000004725">
    <property type="component" value="Unassembled WGS sequence"/>
</dbReference>
<keyword evidence="2" id="KW-0732">Signal</keyword>
<protein>
    <recommendedName>
        <fullName evidence="5">Copper amine oxidase</fullName>
    </recommendedName>
</protein>
<evidence type="ECO:0000313" key="3">
    <source>
        <dbReference type="EMBL" id="EIM08201.1"/>
    </source>
</evidence>
<keyword evidence="1" id="KW-1133">Transmembrane helix</keyword>
<proteinExistence type="predicted"/>
<comment type="caution">
    <text evidence="3">The sequence shown here is derived from an EMBL/GenBank/DDBJ whole genome shotgun (WGS) entry which is preliminary data.</text>
</comment>
<dbReference type="EMBL" id="AJYB01000008">
    <property type="protein sequence ID" value="EIM08201.1"/>
    <property type="molecule type" value="Genomic_DNA"/>
</dbReference>
<name>A0AA87LTK7_9BACL</name>
<feature type="chain" id="PRO_5041720272" description="Copper amine oxidase" evidence="2">
    <location>
        <begin position="29"/>
        <end position="446"/>
    </location>
</feature>
<evidence type="ECO:0000313" key="4">
    <source>
        <dbReference type="Proteomes" id="UP000004725"/>
    </source>
</evidence>
<gene>
    <name evidence="3" type="ORF">A1A1_01810</name>
</gene>
<accession>A0AA87LTK7</accession>
<sequence>MNMNWKKVLAPVLGAALLMPGMATNVLADELPPTETTGVELRATLDSLLSEHYALAVDSMMKIYDEDEAAEASIAALDANAADMEPVIASVYGEEGGAAFVEIFDKHNTGTDDYAAAVRDGDEEMKEEALVEIQSFVDDMGAFLGTATEGNLPEDGATAALREHEDYVQDTFDLYVDGEYEAAYTSYLEGFTQIFGAGSAISGAISAQFPDQFSDPNTPAGDFRSTVNRIAAEHFALAQLSMTKGYNGSEDFDFADWAQDQNTEEFRAALASVYGEEASNQFVQLWNNQHISVQGDLVTAVAADDQQAAEEATDTLTNTFATDLGTFLNSATEDRMPLDETIAGVKAHETSVIDTFQQYVSGDYETSYETYRAGYAIMFDIGKGLSGAIVDQFPENFENTAPEKMPATGLGGTANQSNTMILWITLSTMVLLAAGTITYRQTKNQQ</sequence>